<name>A0A8J2P236_9HEXA</name>
<dbReference type="EMBL" id="CAJVCH010091857">
    <property type="protein sequence ID" value="CAG7722716.1"/>
    <property type="molecule type" value="Genomic_DNA"/>
</dbReference>
<comment type="caution">
    <text evidence="1">The sequence shown here is derived from an EMBL/GenBank/DDBJ whole genome shotgun (WGS) entry which is preliminary data.</text>
</comment>
<evidence type="ECO:0000313" key="1">
    <source>
        <dbReference type="EMBL" id="CAG7722716.1"/>
    </source>
</evidence>
<dbReference type="AlphaFoldDB" id="A0A8J2P236"/>
<keyword evidence="2" id="KW-1185">Reference proteome</keyword>
<accession>A0A8J2P236</accession>
<evidence type="ECO:0000313" key="2">
    <source>
        <dbReference type="Proteomes" id="UP000708208"/>
    </source>
</evidence>
<organism evidence="1 2">
    <name type="scientific">Allacma fusca</name>
    <dbReference type="NCBI Taxonomy" id="39272"/>
    <lineage>
        <taxon>Eukaryota</taxon>
        <taxon>Metazoa</taxon>
        <taxon>Ecdysozoa</taxon>
        <taxon>Arthropoda</taxon>
        <taxon>Hexapoda</taxon>
        <taxon>Collembola</taxon>
        <taxon>Symphypleona</taxon>
        <taxon>Sminthuridae</taxon>
        <taxon>Allacma</taxon>
    </lineage>
</organism>
<sequence length="143" mass="15764">MNFTCLSVNYTKTSVNNVLSLVENYLELENGTVTRPGRADSVAVIGEINPAQPIPAIQSLYHTPPGSNETVNSHTVILASDEESWALAYSCGERDGLLLERISVWSRERSLNPVILKVLDTVAYGIGFPYSHFENIHQTNCVL</sequence>
<dbReference type="Proteomes" id="UP000708208">
    <property type="component" value="Unassembled WGS sequence"/>
</dbReference>
<gene>
    <name evidence="1" type="ORF">AFUS01_LOCUS11835</name>
</gene>
<reference evidence="1" key="1">
    <citation type="submission" date="2021-06" db="EMBL/GenBank/DDBJ databases">
        <authorList>
            <person name="Hodson N. C."/>
            <person name="Mongue J. A."/>
            <person name="Jaron S. K."/>
        </authorList>
    </citation>
    <scope>NUCLEOTIDE SEQUENCE</scope>
</reference>
<proteinExistence type="predicted"/>
<protein>
    <submittedName>
        <fullName evidence="1">Uncharacterized protein</fullName>
    </submittedName>
</protein>